<dbReference type="PRINTS" id="PR00352">
    <property type="entry name" value="3FE4SFRDOXIN"/>
</dbReference>
<dbReference type="SUPFAM" id="SSF54862">
    <property type="entry name" value="4Fe-4S ferredoxins"/>
    <property type="match status" value="1"/>
</dbReference>
<dbReference type="InterPro" id="IPR001080">
    <property type="entry name" value="3Fe4S_ferredoxin"/>
</dbReference>
<dbReference type="EMBL" id="CAACVI010000013">
    <property type="protein sequence ID" value="VEN73987.1"/>
    <property type="molecule type" value="Genomic_DNA"/>
</dbReference>
<evidence type="ECO:0000256" key="2">
    <source>
        <dbReference type="ARBA" id="ARBA00022448"/>
    </source>
</evidence>
<name>A0A484HH34_9BACT</name>
<keyword evidence="4 7" id="KW-0249">Electron transport</keyword>
<evidence type="ECO:0000256" key="4">
    <source>
        <dbReference type="ARBA" id="ARBA00022982"/>
    </source>
</evidence>
<comment type="function">
    <text evidence="1 7">Ferredoxins are iron-sulfur proteins that transfer electrons in a wide variety of metabolic reactions.</text>
</comment>
<evidence type="ECO:0000256" key="7">
    <source>
        <dbReference type="RuleBase" id="RU368020"/>
    </source>
</evidence>
<proteinExistence type="predicted"/>
<dbReference type="Pfam" id="PF13370">
    <property type="entry name" value="Fer4_13"/>
    <property type="match status" value="1"/>
</dbReference>
<dbReference type="InterPro" id="IPR017896">
    <property type="entry name" value="4Fe4S_Fe-S-bd"/>
</dbReference>
<dbReference type="InterPro" id="IPR017900">
    <property type="entry name" value="4Fe4S_Fe_S_CS"/>
</dbReference>
<sequence>MKRPVVELSDCVLCGVCEDICPEVFQINDAGYVEVADLDHYPEDAVNEAVVNCPVDCVSLEDG</sequence>
<evidence type="ECO:0000256" key="3">
    <source>
        <dbReference type="ARBA" id="ARBA00022723"/>
    </source>
</evidence>
<keyword evidence="3 7" id="KW-0479">Metal-binding</keyword>
<dbReference type="PANTHER" id="PTHR36923">
    <property type="entry name" value="FERREDOXIN"/>
    <property type="match status" value="1"/>
</dbReference>
<dbReference type="Gene3D" id="3.30.70.20">
    <property type="match status" value="1"/>
</dbReference>
<dbReference type="GO" id="GO:0005506">
    <property type="term" value="F:iron ion binding"/>
    <property type="evidence" value="ECO:0007669"/>
    <property type="project" value="UniProtKB-UniRule"/>
</dbReference>
<dbReference type="PANTHER" id="PTHR36923:SF3">
    <property type="entry name" value="FERREDOXIN"/>
    <property type="match status" value="1"/>
</dbReference>
<evidence type="ECO:0000256" key="1">
    <source>
        <dbReference type="ARBA" id="ARBA00003532"/>
    </source>
</evidence>
<evidence type="ECO:0000313" key="9">
    <source>
        <dbReference type="EMBL" id="VEN73987.1"/>
    </source>
</evidence>
<keyword evidence="6 7" id="KW-0411">Iron-sulfur</keyword>
<organism evidence="9">
    <name type="scientific">uncultured Desulfobacteraceae bacterium</name>
    <dbReference type="NCBI Taxonomy" id="218296"/>
    <lineage>
        <taxon>Bacteria</taxon>
        <taxon>Pseudomonadati</taxon>
        <taxon>Thermodesulfobacteriota</taxon>
        <taxon>Desulfobacteria</taxon>
        <taxon>Desulfobacterales</taxon>
        <taxon>Desulfobacteraceae</taxon>
        <taxon>environmental samples</taxon>
    </lineage>
</organism>
<keyword evidence="2 7" id="KW-0813">Transport</keyword>
<dbReference type="AlphaFoldDB" id="A0A484HH34"/>
<dbReference type="GO" id="GO:0051536">
    <property type="term" value="F:iron-sulfur cluster binding"/>
    <property type="evidence" value="ECO:0007669"/>
    <property type="project" value="UniProtKB-KW"/>
</dbReference>
<dbReference type="PROSITE" id="PS51379">
    <property type="entry name" value="4FE4S_FER_2"/>
    <property type="match status" value="1"/>
</dbReference>
<dbReference type="PROSITE" id="PS00198">
    <property type="entry name" value="4FE4S_FER_1"/>
    <property type="match status" value="1"/>
</dbReference>
<feature type="domain" description="4Fe-4S ferredoxin-type" evidence="8">
    <location>
        <begin position="2"/>
        <end position="30"/>
    </location>
</feature>
<reference evidence="9" key="1">
    <citation type="submission" date="2019-01" db="EMBL/GenBank/DDBJ databases">
        <authorList>
            <consortium name="Genoscope - CEA"/>
            <person name="William W."/>
        </authorList>
    </citation>
    <scope>NUCLEOTIDE SEQUENCE</scope>
    <source>
        <strain evidence="9">CR-1</strain>
    </source>
</reference>
<keyword evidence="5 7" id="KW-0408">Iron</keyword>
<dbReference type="GO" id="GO:0009055">
    <property type="term" value="F:electron transfer activity"/>
    <property type="evidence" value="ECO:0007669"/>
    <property type="project" value="UniProtKB-UniRule"/>
</dbReference>
<protein>
    <recommendedName>
        <fullName evidence="7">Ferredoxin</fullName>
    </recommendedName>
</protein>
<dbReference type="InterPro" id="IPR051269">
    <property type="entry name" value="Fe-S_cluster_ET"/>
</dbReference>
<evidence type="ECO:0000259" key="8">
    <source>
        <dbReference type="PROSITE" id="PS51379"/>
    </source>
</evidence>
<evidence type="ECO:0000256" key="5">
    <source>
        <dbReference type="ARBA" id="ARBA00023004"/>
    </source>
</evidence>
<evidence type="ECO:0000256" key="6">
    <source>
        <dbReference type="ARBA" id="ARBA00023014"/>
    </source>
</evidence>
<gene>
    <name evidence="9" type="ORF">EPICR_200037</name>
</gene>
<accession>A0A484HH34</accession>